<evidence type="ECO:0000256" key="1">
    <source>
        <dbReference type="SAM" id="Phobius"/>
    </source>
</evidence>
<dbReference type="Pfam" id="PF07332">
    <property type="entry name" value="Phage_holin_3_6"/>
    <property type="match status" value="1"/>
</dbReference>
<reference evidence="2" key="2">
    <citation type="submission" date="2023-01" db="EMBL/GenBank/DDBJ databases">
        <authorList>
            <person name="Sun Q."/>
            <person name="Evtushenko L."/>
        </authorList>
    </citation>
    <scope>NUCLEOTIDE SEQUENCE</scope>
    <source>
        <strain evidence="2">VKM Ac-1401</strain>
    </source>
</reference>
<keyword evidence="1" id="KW-0812">Transmembrane</keyword>
<name>A0A9W6H9T5_9MICO</name>
<accession>A0A9W6H9T5</accession>
<dbReference type="EMBL" id="BSEN01000006">
    <property type="protein sequence ID" value="GLJ75923.1"/>
    <property type="molecule type" value="Genomic_DNA"/>
</dbReference>
<protein>
    <submittedName>
        <fullName evidence="2">Membrane protein</fullName>
    </submittedName>
</protein>
<dbReference type="AlphaFoldDB" id="A0A9W6H9T5"/>
<feature type="transmembrane region" description="Helical" evidence="1">
    <location>
        <begin position="54"/>
        <end position="84"/>
    </location>
</feature>
<proteinExistence type="predicted"/>
<dbReference type="InterPro" id="IPR009937">
    <property type="entry name" value="Phage_holin_3_6"/>
</dbReference>
<reference evidence="2" key="1">
    <citation type="journal article" date="2014" name="Int. J. Syst. Evol. Microbiol.">
        <title>Complete genome sequence of Corynebacterium casei LMG S-19264T (=DSM 44701T), isolated from a smear-ripened cheese.</title>
        <authorList>
            <consortium name="US DOE Joint Genome Institute (JGI-PGF)"/>
            <person name="Walter F."/>
            <person name="Albersmeier A."/>
            <person name="Kalinowski J."/>
            <person name="Ruckert C."/>
        </authorList>
    </citation>
    <scope>NUCLEOTIDE SEQUENCE</scope>
    <source>
        <strain evidence="2">VKM Ac-1401</strain>
    </source>
</reference>
<evidence type="ECO:0000313" key="3">
    <source>
        <dbReference type="Proteomes" id="UP001142372"/>
    </source>
</evidence>
<evidence type="ECO:0000313" key="2">
    <source>
        <dbReference type="EMBL" id="GLJ75923.1"/>
    </source>
</evidence>
<dbReference type="RefSeq" id="WP_271176601.1">
    <property type="nucleotide sequence ID" value="NZ_BAAAJO010000005.1"/>
</dbReference>
<keyword evidence="1" id="KW-0472">Membrane</keyword>
<gene>
    <name evidence="2" type="ORF">GCM10017584_14970</name>
</gene>
<feature type="transmembrane region" description="Helical" evidence="1">
    <location>
        <begin position="90"/>
        <end position="111"/>
    </location>
</feature>
<keyword evidence="1" id="KW-1133">Transmembrane helix</keyword>
<keyword evidence="3" id="KW-1185">Reference proteome</keyword>
<comment type="caution">
    <text evidence="2">The sequence shown here is derived from an EMBL/GenBank/DDBJ whole genome shotgun (WGS) entry which is preliminary data.</text>
</comment>
<sequence length="143" mass="15254">MSFEKPPLPRERRRTTRGLRPIPELTRDLVAQLRRLVSSELALFKAEMTAKAKAAGIGAGLLVAALAFVFFALCALVATAILAFALIVPAWLAALIVAVILLLLAGIAALIGRASLKRGLPPVPDDLKQELGDDVRALKGERP</sequence>
<dbReference type="Proteomes" id="UP001142372">
    <property type="component" value="Unassembled WGS sequence"/>
</dbReference>
<organism evidence="2 3">
    <name type="scientific">Leifsonia poae</name>
    <dbReference type="NCBI Taxonomy" id="110933"/>
    <lineage>
        <taxon>Bacteria</taxon>
        <taxon>Bacillati</taxon>
        <taxon>Actinomycetota</taxon>
        <taxon>Actinomycetes</taxon>
        <taxon>Micrococcales</taxon>
        <taxon>Microbacteriaceae</taxon>
        <taxon>Leifsonia</taxon>
    </lineage>
</organism>